<accession>A0A1V8SQP6</accession>
<dbReference type="Gene3D" id="3.40.50.1000">
    <property type="entry name" value="HAD superfamily/HAD-like"/>
    <property type="match status" value="1"/>
</dbReference>
<dbReference type="Pfam" id="PF00702">
    <property type="entry name" value="Hydrolase"/>
    <property type="match status" value="1"/>
</dbReference>
<evidence type="ECO:0000313" key="1">
    <source>
        <dbReference type="EMBL" id="OQO01409.1"/>
    </source>
</evidence>
<dbReference type="STRING" id="1507870.A0A1V8SQP6"/>
<dbReference type="InterPro" id="IPR051828">
    <property type="entry name" value="HAD-like_hydrolase_domain"/>
</dbReference>
<dbReference type="SUPFAM" id="SSF56784">
    <property type="entry name" value="HAD-like"/>
    <property type="match status" value="1"/>
</dbReference>
<reference evidence="2" key="1">
    <citation type="submission" date="2017-03" db="EMBL/GenBank/DDBJ databases">
        <title>Genomes of endolithic fungi from Antarctica.</title>
        <authorList>
            <person name="Coleine C."/>
            <person name="Masonjones S."/>
            <person name="Stajich J.E."/>
        </authorList>
    </citation>
    <scope>NUCLEOTIDE SEQUENCE [LARGE SCALE GENOMIC DNA]</scope>
    <source>
        <strain evidence="2">CCFEE 5527</strain>
    </source>
</reference>
<dbReference type="Proteomes" id="UP000192596">
    <property type="component" value="Unassembled WGS sequence"/>
</dbReference>
<protein>
    <recommendedName>
        <fullName evidence="3">Haloacid dehalogenase, type II</fullName>
    </recommendedName>
</protein>
<dbReference type="PANTHER" id="PTHR46191">
    <property type="match status" value="1"/>
</dbReference>
<evidence type="ECO:0008006" key="3">
    <source>
        <dbReference type="Google" id="ProtNLM"/>
    </source>
</evidence>
<proteinExistence type="predicted"/>
<dbReference type="InterPro" id="IPR044924">
    <property type="entry name" value="HAD-SF_hydro_IA_REG-2-like_cap"/>
</dbReference>
<dbReference type="EMBL" id="NAJO01000031">
    <property type="protein sequence ID" value="OQO01409.1"/>
    <property type="molecule type" value="Genomic_DNA"/>
</dbReference>
<dbReference type="PANTHER" id="PTHR46191:SF2">
    <property type="entry name" value="HALOACID DEHALOGENASE-LIKE HYDROLASE DOMAIN-CONTAINING PROTEIN 3"/>
    <property type="match status" value="1"/>
</dbReference>
<dbReference type="InterPro" id="IPR023214">
    <property type="entry name" value="HAD_sf"/>
</dbReference>
<dbReference type="InParanoid" id="A0A1V8SQP6"/>
<sequence length="297" mass="33175">MAKRNLLLCLDAFGTLYTPKAPIATQYSEVAKSLGLSGFSEADLTNSFRAAFKHESKLNPNYGRATNLGSEKWWTSIIHGTFSPYLREGESMPKNLAPKLIERFNSKDGFTMYDNVLPLLRRVREHGREGGARVVVGVITNSDDRTPDILKSLGLKVNPLRFDQSDSEMPAGREDFDIDFTVMSYDVGHEKPDRRCFEAAEELLWTTMQRSSASEEAFDPETWHKIYVGDEYAKDVQGALGAGWHAVLIDREAERIPKDVKWMDAAPTGSLVDVLAEVGAVGFSSLAKLTQWLPLRP</sequence>
<organism evidence="1 2">
    <name type="scientific">Cryoendolithus antarcticus</name>
    <dbReference type="NCBI Taxonomy" id="1507870"/>
    <lineage>
        <taxon>Eukaryota</taxon>
        <taxon>Fungi</taxon>
        <taxon>Dikarya</taxon>
        <taxon>Ascomycota</taxon>
        <taxon>Pezizomycotina</taxon>
        <taxon>Dothideomycetes</taxon>
        <taxon>Dothideomycetidae</taxon>
        <taxon>Cladosporiales</taxon>
        <taxon>Cladosporiaceae</taxon>
        <taxon>Cryoendolithus</taxon>
    </lineage>
</organism>
<dbReference type="OrthoDB" id="444127at2759"/>
<dbReference type="InterPro" id="IPR036412">
    <property type="entry name" value="HAD-like_sf"/>
</dbReference>
<name>A0A1V8SQP6_9PEZI</name>
<dbReference type="Gene3D" id="1.10.150.720">
    <property type="entry name" value="Haloacid dehalogenase-like hydrolase"/>
    <property type="match status" value="1"/>
</dbReference>
<gene>
    <name evidence="1" type="ORF">B0A48_12964</name>
</gene>
<dbReference type="FunCoup" id="A0A1V8SQP6">
    <property type="interactions" value="272"/>
</dbReference>
<dbReference type="GO" id="GO:0005634">
    <property type="term" value="C:nucleus"/>
    <property type="evidence" value="ECO:0007669"/>
    <property type="project" value="TreeGrafter"/>
</dbReference>
<evidence type="ECO:0000313" key="2">
    <source>
        <dbReference type="Proteomes" id="UP000192596"/>
    </source>
</evidence>
<dbReference type="AlphaFoldDB" id="A0A1V8SQP6"/>
<keyword evidence="2" id="KW-1185">Reference proteome</keyword>
<comment type="caution">
    <text evidence="1">The sequence shown here is derived from an EMBL/GenBank/DDBJ whole genome shotgun (WGS) entry which is preliminary data.</text>
</comment>